<evidence type="ECO:0000313" key="2">
    <source>
        <dbReference type="EMBL" id="CAI9103336.1"/>
    </source>
</evidence>
<reference evidence="2" key="1">
    <citation type="submission" date="2023-03" db="EMBL/GenBank/DDBJ databases">
        <authorList>
            <person name="Julca I."/>
        </authorList>
    </citation>
    <scope>NUCLEOTIDE SEQUENCE</scope>
</reference>
<accession>A0AAV1D7B1</accession>
<dbReference type="InterPro" id="IPR037488">
    <property type="entry name" value="At2g33490-like"/>
</dbReference>
<evidence type="ECO:0000256" key="1">
    <source>
        <dbReference type="SAM" id="MobiDB-lite"/>
    </source>
</evidence>
<dbReference type="Proteomes" id="UP001161247">
    <property type="component" value="Chromosome 4"/>
</dbReference>
<keyword evidence="3" id="KW-1185">Reference proteome</keyword>
<dbReference type="AlphaFoldDB" id="A0AAV1D7B1"/>
<gene>
    <name evidence="2" type="ORF">OLC1_LOCUS12534</name>
</gene>
<proteinExistence type="predicted"/>
<dbReference type="PANTHER" id="PTHR34119">
    <property type="entry name" value="HYDROXYPROLINE-RICH GLYCOPROTEIN-LIKE"/>
    <property type="match status" value="1"/>
</dbReference>
<sequence length="107" mass="12364">MAIYGRVLLMLEKVQLELQKLVDSYEMKRRCDEKSEVFEGLVKRSKDKGRIKSSKGEGLSPHQLEVAQDEYDEEANTFFFRMKSLKQGQSCSLLMQAARHHSAQILL</sequence>
<evidence type="ECO:0000313" key="3">
    <source>
        <dbReference type="Proteomes" id="UP001161247"/>
    </source>
</evidence>
<dbReference type="PANTHER" id="PTHR34119:SF1">
    <property type="entry name" value="OS04G0394700 PROTEIN"/>
    <property type="match status" value="1"/>
</dbReference>
<organism evidence="2 3">
    <name type="scientific">Oldenlandia corymbosa var. corymbosa</name>
    <dbReference type="NCBI Taxonomy" id="529605"/>
    <lineage>
        <taxon>Eukaryota</taxon>
        <taxon>Viridiplantae</taxon>
        <taxon>Streptophyta</taxon>
        <taxon>Embryophyta</taxon>
        <taxon>Tracheophyta</taxon>
        <taxon>Spermatophyta</taxon>
        <taxon>Magnoliopsida</taxon>
        <taxon>eudicotyledons</taxon>
        <taxon>Gunneridae</taxon>
        <taxon>Pentapetalae</taxon>
        <taxon>asterids</taxon>
        <taxon>lamiids</taxon>
        <taxon>Gentianales</taxon>
        <taxon>Rubiaceae</taxon>
        <taxon>Rubioideae</taxon>
        <taxon>Spermacoceae</taxon>
        <taxon>Hedyotis-Oldenlandia complex</taxon>
        <taxon>Oldenlandia</taxon>
    </lineage>
</organism>
<dbReference type="EMBL" id="OX459121">
    <property type="protein sequence ID" value="CAI9103336.1"/>
    <property type="molecule type" value="Genomic_DNA"/>
</dbReference>
<feature type="region of interest" description="Disordered" evidence="1">
    <location>
        <begin position="46"/>
        <end position="65"/>
    </location>
</feature>
<name>A0AAV1D7B1_OLDCO</name>
<protein>
    <submittedName>
        <fullName evidence="2">OLC1v1001799C1</fullName>
    </submittedName>
</protein>